<evidence type="ECO:0000313" key="1">
    <source>
        <dbReference type="EMBL" id="PKQ67086.1"/>
    </source>
</evidence>
<evidence type="ECO:0000313" key="2">
    <source>
        <dbReference type="Proteomes" id="UP000233618"/>
    </source>
</evidence>
<dbReference type="AlphaFoldDB" id="A0A2N3I9U1"/>
<name>A0A2N3I9U1_9BACT</name>
<organism evidence="1 2">
    <name type="scientific">Labilibaculum manganireducens</name>
    <dbReference type="NCBI Taxonomy" id="1940525"/>
    <lineage>
        <taxon>Bacteria</taxon>
        <taxon>Pseudomonadati</taxon>
        <taxon>Bacteroidota</taxon>
        <taxon>Bacteroidia</taxon>
        <taxon>Marinilabiliales</taxon>
        <taxon>Marinifilaceae</taxon>
        <taxon>Labilibaculum</taxon>
    </lineage>
</organism>
<proteinExistence type="predicted"/>
<protein>
    <submittedName>
        <fullName evidence="1">Uncharacterized protein</fullName>
    </submittedName>
</protein>
<dbReference type="Gene3D" id="3.40.50.720">
    <property type="entry name" value="NAD(P)-binding Rossmann-like Domain"/>
    <property type="match status" value="1"/>
</dbReference>
<sequence>MILQTEPKNDIIRIMRYSYTNITCLSIKGFHRKTTAYDKFNYSGELCEEKQMKDLFEQCDIMSLYVQQVEETMFLVNDKFLNKF</sequence>
<comment type="caution">
    <text evidence="1">The sequence shown here is derived from an EMBL/GenBank/DDBJ whole genome shotgun (WGS) entry which is preliminary data.</text>
</comment>
<dbReference type="Proteomes" id="UP000233618">
    <property type="component" value="Unassembled WGS sequence"/>
</dbReference>
<dbReference type="EMBL" id="MVDE01000010">
    <property type="protein sequence ID" value="PKQ67086.1"/>
    <property type="molecule type" value="Genomic_DNA"/>
</dbReference>
<accession>A0A2N3I9U1</accession>
<keyword evidence="2" id="KW-1185">Reference proteome</keyword>
<reference evidence="1 2" key="1">
    <citation type="journal article" date="2017" name="Front. Microbiol.">
        <title>Labilibaculum manganireducens gen. nov., sp. nov. and Labilibaculum filiforme sp. nov., Novel Bacteroidetes Isolated from Subsurface Sediments of the Baltic Sea.</title>
        <authorList>
            <person name="Vandieken V."/>
            <person name="Marshall I.P."/>
            <person name="Niemann H."/>
            <person name="Engelen B."/>
            <person name="Cypionka H."/>
        </authorList>
    </citation>
    <scope>NUCLEOTIDE SEQUENCE [LARGE SCALE GENOMIC DNA]</scope>
    <source>
        <strain evidence="1 2">59.10-2M</strain>
    </source>
</reference>
<dbReference type="RefSeq" id="WP_101309363.1">
    <property type="nucleotide sequence ID" value="NZ_MVDE01000010.1"/>
</dbReference>
<gene>
    <name evidence="1" type="ORF">BZG01_08260</name>
</gene>